<gene>
    <name evidence="1" type="ORF">THITE_160849</name>
</gene>
<sequence length="135" mass="15447">MAPLRLNATISDRRITIIFSHKASAINYDKYLQSLDDSFYEKHNCELAKSGDRISLDLPADITAETNNRFKDVTLVFADAEAALTWERKMILWRERLPQANKRRLSRAFAVELFSGELARARPQADLEFLTVSGQ</sequence>
<dbReference type="EMBL" id="CP003011">
    <property type="protein sequence ID" value="AEO67520.1"/>
    <property type="molecule type" value="Genomic_DNA"/>
</dbReference>
<reference evidence="1 2" key="1">
    <citation type="journal article" date="2011" name="Nat. Biotechnol.">
        <title>Comparative genomic analysis of the thermophilic biomass-degrading fungi Myceliophthora thermophila and Thielavia terrestris.</title>
        <authorList>
            <person name="Berka R.M."/>
            <person name="Grigoriev I.V."/>
            <person name="Otillar R."/>
            <person name="Salamov A."/>
            <person name="Grimwood J."/>
            <person name="Reid I."/>
            <person name="Ishmael N."/>
            <person name="John T."/>
            <person name="Darmond C."/>
            <person name="Moisan M.-C."/>
            <person name="Henrissat B."/>
            <person name="Coutinho P.M."/>
            <person name="Lombard V."/>
            <person name="Natvig D.O."/>
            <person name="Lindquist E."/>
            <person name="Schmutz J."/>
            <person name="Lucas S."/>
            <person name="Harris P."/>
            <person name="Powlowski J."/>
            <person name="Bellemare A."/>
            <person name="Taylor D."/>
            <person name="Butler G."/>
            <person name="de Vries R.P."/>
            <person name="Allijn I.E."/>
            <person name="van den Brink J."/>
            <person name="Ushinsky S."/>
            <person name="Storms R."/>
            <person name="Powell A.J."/>
            <person name="Paulsen I.T."/>
            <person name="Elbourne L.D.H."/>
            <person name="Baker S.E."/>
            <person name="Magnuson J."/>
            <person name="LaBoissiere S."/>
            <person name="Clutterbuck A.J."/>
            <person name="Martinez D."/>
            <person name="Wogulis M."/>
            <person name="de Leon A.L."/>
            <person name="Rey M.W."/>
            <person name="Tsang A."/>
        </authorList>
    </citation>
    <scope>NUCLEOTIDE SEQUENCE [LARGE SCALE GENOMIC DNA]</scope>
    <source>
        <strain evidence="2">ATCC 38088 / NRRL 8126</strain>
    </source>
</reference>
<keyword evidence="2" id="KW-1185">Reference proteome</keyword>
<name>G2R5T1_THETT</name>
<dbReference type="RefSeq" id="XP_003653856.1">
    <property type="nucleotide sequence ID" value="XM_003653808.1"/>
</dbReference>
<protein>
    <submittedName>
        <fullName evidence="1">Uncharacterized protein</fullName>
    </submittedName>
</protein>
<evidence type="ECO:0000313" key="1">
    <source>
        <dbReference type="EMBL" id="AEO67520.1"/>
    </source>
</evidence>
<dbReference type="Proteomes" id="UP000008181">
    <property type="component" value="Chromosome 3"/>
</dbReference>
<dbReference type="KEGG" id="ttt:THITE_160849"/>
<accession>G2R5T1</accession>
<dbReference type="AlphaFoldDB" id="G2R5T1"/>
<proteinExistence type="predicted"/>
<evidence type="ECO:0000313" key="2">
    <source>
        <dbReference type="Proteomes" id="UP000008181"/>
    </source>
</evidence>
<organism evidence="1 2">
    <name type="scientific">Thermothielavioides terrestris (strain ATCC 38088 / NRRL 8126)</name>
    <name type="common">Thielavia terrestris</name>
    <dbReference type="NCBI Taxonomy" id="578455"/>
    <lineage>
        <taxon>Eukaryota</taxon>
        <taxon>Fungi</taxon>
        <taxon>Dikarya</taxon>
        <taxon>Ascomycota</taxon>
        <taxon>Pezizomycotina</taxon>
        <taxon>Sordariomycetes</taxon>
        <taxon>Sordariomycetidae</taxon>
        <taxon>Sordariales</taxon>
        <taxon>Chaetomiaceae</taxon>
        <taxon>Thermothielavioides</taxon>
        <taxon>Thermothielavioides terrestris</taxon>
    </lineage>
</organism>
<dbReference type="HOGENOM" id="CLU_1887194_0_0_1"/>
<dbReference type="GeneID" id="11516030"/>
<dbReference type="OrthoDB" id="4540708at2759"/>